<sequence>MPRLPPPVNDFNHLIKSVPDAAIATTGYWQRRHLFLIAARDVMRKWLWPRTNWCPQALMLCEKKTTKRKLSIIVGWSITKSIFQRNISAQNVTRMIWKRQKKRPLSYVKTKAVTRLVKKNLRAAQNFVSNAIFHPIQINDWKNKNA</sequence>
<name>A0A0F9G1G2_9ZZZZ</name>
<dbReference type="AlphaFoldDB" id="A0A0F9G1G2"/>
<protein>
    <submittedName>
        <fullName evidence="1">Uncharacterized protein</fullName>
    </submittedName>
</protein>
<gene>
    <name evidence="1" type="ORF">LCGC14_1966380</name>
</gene>
<comment type="caution">
    <text evidence="1">The sequence shown here is derived from an EMBL/GenBank/DDBJ whole genome shotgun (WGS) entry which is preliminary data.</text>
</comment>
<organism evidence="1">
    <name type="scientific">marine sediment metagenome</name>
    <dbReference type="NCBI Taxonomy" id="412755"/>
    <lineage>
        <taxon>unclassified sequences</taxon>
        <taxon>metagenomes</taxon>
        <taxon>ecological metagenomes</taxon>
    </lineage>
</organism>
<proteinExistence type="predicted"/>
<accession>A0A0F9G1G2</accession>
<dbReference type="EMBL" id="LAZR01021747">
    <property type="protein sequence ID" value="KKL84271.1"/>
    <property type="molecule type" value="Genomic_DNA"/>
</dbReference>
<evidence type="ECO:0000313" key="1">
    <source>
        <dbReference type="EMBL" id="KKL84271.1"/>
    </source>
</evidence>
<reference evidence="1" key="1">
    <citation type="journal article" date="2015" name="Nature">
        <title>Complex archaea that bridge the gap between prokaryotes and eukaryotes.</title>
        <authorList>
            <person name="Spang A."/>
            <person name="Saw J.H."/>
            <person name="Jorgensen S.L."/>
            <person name="Zaremba-Niedzwiedzka K."/>
            <person name="Martijn J."/>
            <person name="Lind A.E."/>
            <person name="van Eijk R."/>
            <person name="Schleper C."/>
            <person name="Guy L."/>
            <person name="Ettema T.J."/>
        </authorList>
    </citation>
    <scope>NUCLEOTIDE SEQUENCE</scope>
</reference>